<dbReference type="Proteomes" id="UP000243884">
    <property type="component" value="Unassembled WGS sequence"/>
</dbReference>
<evidence type="ECO:0000259" key="1">
    <source>
        <dbReference type="PROSITE" id="PS51186"/>
    </source>
</evidence>
<proteinExistence type="predicted"/>
<keyword evidence="4" id="KW-1185">Reference proteome</keyword>
<evidence type="ECO:0000313" key="4">
    <source>
        <dbReference type="Proteomes" id="UP000243884"/>
    </source>
</evidence>
<gene>
    <name evidence="3" type="ORF">SAMN04487984_0988</name>
</gene>
<evidence type="ECO:0000259" key="2">
    <source>
        <dbReference type="PROSITE" id="PS51729"/>
    </source>
</evidence>
<reference evidence="4" key="1">
    <citation type="submission" date="2017-04" db="EMBL/GenBank/DDBJ databases">
        <authorList>
            <person name="Varghese N."/>
            <person name="Submissions S."/>
        </authorList>
    </citation>
    <scope>NUCLEOTIDE SEQUENCE [LARGE SCALE GENOMIC DNA]</scope>
    <source>
        <strain evidence="4">DSM 21500</strain>
    </source>
</reference>
<accession>A0A1W1YY07</accession>
<dbReference type="PANTHER" id="PTHR31435">
    <property type="entry name" value="PROTEIN NATD1"/>
    <property type="match status" value="1"/>
</dbReference>
<dbReference type="EMBL" id="FWXK01000004">
    <property type="protein sequence ID" value="SMC40711.1"/>
    <property type="molecule type" value="Genomic_DNA"/>
</dbReference>
<dbReference type="PROSITE" id="PS51729">
    <property type="entry name" value="GNAT_YJDJ"/>
    <property type="match status" value="1"/>
</dbReference>
<dbReference type="InterPro" id="IPR031165">
    <property type="entry name" value="GNAT_YJDJ"/>
</dbReference>
<evidence type="ECO:0000313" key="3">
    <source>
        <dbReference type="EMBL" id="SMC40711.1"/>
    </source>
</evidence>
<dbReference type="InterPro" id="IPR016181">
    <property type="entry name" value="Acyl_CoA_acyltransferase"/>
</dbReference>
<dbReference type="Gene3D" id="3.40.630.30">
    <property type="match status" value="1"/>
</dbReference>
<dbReference type="InterPro" id="IPR045057">
    <property type="entry name" value="Gcn5-rel_NAT"/>
</dbReference>
<dbReference type="OrthoDB" id="9793389at2"/>
<dbReference type="AlphaFoldDB" id="A0A1W1YY07"/>
<dbReference type="GO" id="GO:0016747">
    <property type="term" value="F:acyltransferase activity, transferring groups other than amino-acyl groups"/>
    <property type="evidence" value="ECO:0007669"/>
    <property type="project" value="InterPro"/>
</dbReference>
<dbReference type="InterPro" id="IPR000182">
    <property type="entry name" value="GNAT_dom"/>
</dbReference>
<protein>
    <submittedName>
        <fullName evidence="3">Uncharacterized protein</fullName>
    </submittedName>
</protein>
<organism evidence="3 4">
    <name type="scientific">Aerococcus suis</name>
    <dbReference type="NCBI Taxonomy" id="371602"/>
    <lineage>
        <taxon>Bacteria</taxon>
        <taxon>Bacillati</taxon>
        <taxon>Bacillota</taxon>
        <taxon>Bacilli</taxon>
        <taxon>Lactobacillales</taxon>
        <taxon>Aerococcaceae</taxon>
        <taxon>Aerococcus</taxon>
    </lineage>
</organism>
<sequence length="96" mass="11044">MTPEFIKEENAYRLYNEDNEMIAEITYQPQGEYVVADHTFVDPSLRGQGMAGKLLDHLVSEMEQAGKQIKAQCPYVVKKFAEQPEKYGAIDYDNHE</sequence>
<name>A0A1W1YY07_9LACT</name>
<dbReference type="Pfam" id="PF14542">
    <property type="entry name" value="Acetyltransf_CG"/>
    <property type="match status" value="1"/>
</dbReference>
<feature type="domain" description="N-acetyltransferase" evidence="2">
    <location>
        <begin position="4"/>
        <end position="91"/>
    </location>
</feature>
<dbReference type="STRING" id="371602.SAMN04487984_0988"/>
<dbReference type="RefSeq" id="WP_084099116.1">
    <property type="nucleotide sequence ID" value="NZ_FWXK01000004.1"/>
</dbReference>
<feature type="domain" description="N-acetyltransferase" evidence="1">
    <location>
        <begin position="1"/>
        <end position="96"/>
    </location>
</feature>
<dbReference type="SUPFAM" id="SSF55729">
    <property type="entry name" value="Acyl-CoA N-acyltransferases (Nat)"/>
    <property type="match status" value="1"/>
</dbReference>
<dbReference type="PANTHER" id="PTHR31435:SF10">
    <property type="entry name" value="BSR4717 PROTEIN"/>
    <property type="match status" value="1"/>
</dbReference>
<dbReference type="PROSITE" id="PS51186">
    <property type="entry name" value="GNAT"/>
    <property type="match status" value="1"/>
</dbReference>
<dbReference type="CDD" id="cd04301">
    <property type="entry name" value="NAT_SF"/>
    <property type="match status" value="1"/>
</dbReference>